<dbReference type="Pfam" id="PF01476">
    <property type="entry name" value="LysM"/>
    <property type="match status" value="1"/>
</dbReference>
<dbReference type="OrthoDB" id="9814460at2"/>
<name>L0F899_DESDL</name>
<keyword evidence="6" id="KW-0788">Thiol protease</keyword>
<evidence type="ECO:0000256" key="1">
    <source>
        <dbReference type="ARBA" id="ARBA00007074"/>
    </source>
</evidence>
<dbReference type="InterPro" id="IPR000064">
    <property type="entry name" value="NLP_P60_dom"/>
</dbReference>
<keyword evidence="2" id="KW-0645">Protease</keyword>
<gene>
    <name evidence="10" type="ordered locus">Desdi_1684</name>
</gene>
<evidence type="ECO:0000259" key="9">
    <source>
        <dbReference type="PROSITE" id="PS51935"/>
    </source>
</evidence>
<protein>
    <submittedName>
        <fullName evidence="10">Cell wall-associated hydrolase, invasion-associated protein</fullName>
    </submittedName>
</protein>
<dbReference type="eggNOG" id="COG0791">
    <property type="taxonomic scope" value="Bacteria"/>
</dbReference>
<feature type="domain" description="G5" evidence="7">
    <location>
        <begin position="262"/>
        <end position="342"/>
    </location>
</feature>
<accession>L0F899</accession>
<dbReference type="KEGG" id="ddl:Desdi_1684"/>
<reference evidence="11" key="1">
    <citation type="submission" date="2012-02" db="EMBL/GenBank/DDBJ databases">
        <title>Complete sequence of Desulfitobacterium dichloroeliminans LMG P-21439.</title>
        <authorList>
            <person name="Lucas S."/>
            <person name="Han J."/>
            <person name="Lapidus A."/>
            <person name="Cheng J.-F."/>
            <person name="Goodwin L."/>
            <person name="Pitluck S."/>
            <person name="Peters L."/>
            <person name="Ovchinnikova G."/>
            <person name="Teshima H."/>
            <person name="Detter J.C."/>
            <person name="Han C."/>
            <person name="Tapia R."/>
            <person name="Land M."/>
            <person name="Hauser L."/>
            <person name="Kyrpides N."/>
            <person name="Ivanova N."/>
            <person name="Pagani I."/>
            <person name="Kruse T."/>
            <person name="de Vos W.M."/>
            <person name="Boon N."/>
            <person name="Smidt H."/>
            <person name="Woyke T."/>
        </authorList>
    </citation>
    <scope>NUCLEOTIDE SEQUENCE [LARGE SCALE GENOMIC DNA]</scope>
    <source>
        <strain evidence="11">LMG P-21439 / DCA1</strain>
    </source>
</reference>
<dbReference type="AlphaFoldDB" id="L0F899"/>
<dbReference type="eggNOG" id="COG3583">
    <property type="taxonomic scope" value="Bacteria"/>
</dbReference>
<dbReference type="Gene3D" id="3.10.350.10">
    <property type="entry name" value="LysM domain"/>
    <property type="match status" value="1"/>
</dbReference>
<dbReference type="RefSeq" id="WP_015262163.1">
    <property type="nucleotide sequence ID" value="NC_019903.1"/>
</dbReference>
<feature type="domain" description="NlpC/P60" evidence="9">
    <location>
        <begin position="355"/>
        <end position="476"/>
    </location>
</feature>
<evidence type="ECO:0000256" key="4">
    <source>
        <dbReference type="ARBA" id="ARBA00022737"/>
    </source>
</evidence>
<dbReference type="InterPro" id="IPR051202">
    <property type="entry name" value="Peptidase_C40"/>
</dbReference>
<dbReference type="PROSITE" id="PS51782">
    <property type="entry name" value="LYSM"/>
    <property type="match status" value="1"/>
</dbReference>
<dbReference type="CDD" id="cd00118">
    <property type="entry name" value="LysM"/>
    <property type="match status" value="1"/>
</dbReference>
<dbReference type="SUPFAM" id="SSF54106">
    <property type="entry name" value="LysM domain"/>
    <property type="match status" value="1"/>
</dbReference>
<dbReference type="Gene3D" id="3.90.1720.10">
    <property type="entry name" value="endopeptidase domain like (from Nostoc punctiforme)"/>
    <property type="match status" value="1"/>
</dbReference>
<comment type="similarity">
    <text evidence="1">Belongs to the peptidase C40 family.</text>
</comment>
<evidence type="ECO:0000256" key="5">
    <source>
        <dbReference type="ARBA" id="ARBA00022801"/>
    </source>
</evidence>
<proteinExistence type="inferred from homology"/>
<keyword evidence="11" id="KW-1185">Reference proteome</keyword>
<feature type="domain" description="LysM" evidence="8">
    <location>
        <begin position="210"/>
        <end position="255"/>
    </location>
</feature>
<evidence type="ECO:0000259" key="7">
    <source>
        <dbReference type="PROSITE" id="PS51109"/>
    </source>
</evidence>
<dbReference type="Proteomes" id="UP000010797">
    <property type="component" value="Chromosome"/>
</dbReference>
<sequence>MHFREKLSQFRIASTDQVQKFAKTIPWKSPKVIGSLSAVLILAGGLSFYSLTTTSVAAVMINGQQMGYVENVKSGQLLVDNFLQEKGEPYGVLAKTRDQIAYENVRIKNSAYEALIINEETLAESLNYYLEGYKIVAGGTPIAYLPSQDDAEKLLKEYEEYYAKASDENQVTSVSFAEEVSIEKVSIKPDQMNQVDQAYEKLIDGKVTSKEYKVEKNDSWWLIARKNNMLTEEVLAGNPGTTEDSVIKPGEVINLVTVEPYLTVLSQGTYSGEEIIPYDVVTKTDYKLNPGQTKVITKGNNGSKFVTYSYEQRNGVEVAKKVLDEKIVEKPVDEVVAKGPRKQTTNIAMATSRGSADGSSIVDRALSLQGTSYVFGGTSTSGFDCSGFTKYIYSGAGISLPRTSYDQFSSGSQVSSDNLQSGDLVFFSTYASGASHVGIYIGNGKFVHAANPGSGVKVSGVSDSYYGPRYLGARRY</sequence>
<dbReference type="PANTHER" id="PTHR47053:SF1">
    <property type="entry name" value="MUREIN DD-ENDOPEPTIDASE MEPH-RELATED"/>
    <property type="match status" value="1"/>
</dbReference>
<dbReference type="EMBL" id="CP003344">
    <property type="protein sequence ID" value="AGA69173.1"/>
    <property type="molecule type" value="Genomic_DNA"/>
</dbReference>
<keyword evidence="4" id="KW-0677">Repeat</keyword>
<evidence type="ECO:0000256" key="3">
    <source>
        <dbReference type="ARBA" id="ARBA00022729"/>
    </source>
</evidence>
<organism evidence="10 11">
    <name type="scientific">Desulfitobacterium dichloroeliminans (strain LMG P-21439 / DCA1)</name>
    <dbReference type="NCBI Taxonomy" id="871963"/>
    <lineage>
        <taxon>Bacteria</taxon>
        <taxon>Bacillati</taxon>
        <taxon>Bacillota</taxon>
        <taxon>Clostridia</taxon>
        <taxon>Eubacteriales</taxon>
        <taxon>Desulfitobacteriaceae</taxon>
        <taxon>Desulfitobacterium</taxon>
    </lineage>
</organism>
<evidence type="ECO:0000256" key="6">
    <source>
        <dbReference type="ARBA" id="ARBA00022807"/>
    </source>
</evidence>
<dbReference type="PROSITE" id="PS51109">
    <property type="entry name" value="G5"/>
    <property type="match status" value="1"/>
</dbReference>
<keyword evidence="5 10" id="KW-0378">Hydrolase</keyword>
<dbReference type="GO" id="GO:0008234">
    <property type="term" value="F:cysteine-type peptidase activity"/>
    <property type="evidence" value="ECO:0007669"/>
    <property type="project" value="UniProtKB-KW"/>
</dbReference>
<dbReference type="Pfam" id="PF00877">
    <property type="entry name" value="NLPC_P60"/>
    <property type="match status" value="1"/>
</dbReference>
<dbReference type="Pfam" id="PF07501">
    <property type="entry name" value="G5"/>
    <property type="match status" value="1"/>
</dbReference>
<dbReference type="InterPro" id="IPR038765">
    <property type="entry name" value="Papain-like_cys_pep_sf"/>
</dbReference>
<dbReference type="HOGENOM" id="CLU_692083_0_0_9"/>
<dbReference type="PANTHER" id="PTHR47053">
    <property type="entry name" value="MUREIN DD-ENDOPEPTIDASE MEPH-RELATED"/>
    <property type="match status" value="1"/>
</dbReference>
<dbReference type="STRING" id="871963.Desdi_1684"/>
<evidence type="ECO:0000259" key="8">
    <source>
        <dbReference type="PROSITE" id="PS51782"/>
    </source>
</evidence>
<evidence type="ECO:0000256" key="2">
    <source>
        <dbReference type="ARBA" id="ARBA00022670"/>
    </source>
</evidence>
<dbReference type="InterPro" id="IPR036779">
    <property type="entry name" value="LysM_dom_sf"/>
</dbReference>
<dbReference type="SUPFAM" id="SSF54001">
    <property type="entry name" value="Cysteine proteinases"/>
    <property type="match status" value="1"/>
</dbReference>
<dbReference type="PROSITE" id="PS51935">
    <property type="entry name" value="NLPC_P60"/>
    <property type="match status" value="1"/>
</dbReference>
<dbReference type="InterPro" id="IPR011098">
    <property type="entry name" value="G5_dom"/>
</dbReference>
<evidence type="ECO:0000313" key="11">
    <source>
        <dbReference type="Proteomes" id="UP000010797"/>
    </source>
</evidence>
<dbReference type="SMART" id="SM01208">
    <property type="entry name" value="G5"/>
    <property type="match status" value="1"/>
</dbReference>
<dbReference type="GO" id="GO:0006508">
    <property type="term" value="P:proteolysis"/>
    <property type="evidence" value="ECO:0007669"/>
    <property type="project" value="UniProtKB-KW"/>
</dbReference>
<evidence type="ECO:0000313" key="10">
    <source>
        <dbReference type="EMBL" id="AGA69173.1"/>
    </source>
</evidence>
<dbReference type="Gene3D" id="2.20.230.10">
    <property type="entry name" value="Resuscitation-promoting factor rpfb"/>
    <property type="match status" value="1"/>
</dbReference>
<keyword evidence="3" id="KW-0732">Signal</keyword>
<dbReference type="InterPro" id="IPR018392">
    <property type="entry name" value="LysM"/>
</dbReference>